<keyword evidence="3" id="KW-1185">Reference proteome</keyword>
<reference evidence="2 3" key="1">
    <citation type="journal article" date="2008" name="J. Bacteriol.">
        <title>The genome of Heliobacterium modesticaldum, a phototrophic representative of the Firmicutes containing the simplest photosynthetic apparatus.</title>
        <authorList>
            <person name="Sattley W.M."/>
            <person name="Madigan M.T."/>
            <person name="Swingley W.D."/>
            <person name="Cheung P.C."/>
            <person name="Clocksin K.M."/>
            <person name="Conrad A.L."/>
            <person name="Dejesa L.C."/>
            <person name="Honchak B.M."/>
            <person name="Jung D.O."/>
            <person name="Karbach L.E."/>
            <person name="Kurdoglu A."/>
            <person name="Lahiri S."/>
            <person name="Mastrian S.D."/>
            <person name="Page L.E."/>
            <person name="Taylor H.L."/>
            <person name="Wang Z.T."/>
            <person name="Raymond J."/>
            <person name="Chen M."/>
            <person name="Blankenship R.E."/>
            <person name="Touchman J.W."/>
        </authorList>
    </citation>
    <scope>NUCLEOTIDE SEQUENCE [LARGE SCALE GENOMIC DNA]</scope>
    <source>
        <strain evidence="3">ATCC 51547 / Ice1</strain>
    </source>
</reference>
<feature type="transmembrane region" description="Helical" evidence="1">
    <location>
        <begin position="32"/>
        <end position="59"/>
    </location>
</feature>
<proteinExistence type="predicted"/>
<dbReference type="HOGENOM" id="CLU_2861593_0_0_9"/>
<keyword evidence="1" id="KW-0472">Membrane</keyword>
<keyword evidence="1" id="KW-0812">Transmembrane</keyword>
<name>B0TBD8_HELMI</name>
<dbReference type="Pfam" id="PF05437">
    <property type="entry name" value="AzlD"/>
    <property type="match status" value="1"/>
</dbReference>
<sequence>MIQPFAALGVLIFPGILTSTGTDQLPVASTGWIAAVLPALFEVNLILVVAGGIAGAFLWGQLMP</sequence>
<accession>B0TBD8</accession>
<evidence type="ECO:0000313" key="2">
    <source>
        <dbReference type="EMBL" id="ABZ85151.1"/>
    </source>
</evidence>
<dbReference type="EMBL" id="CP000930">
    <property type="protein sequence ID" value="ABZ85151.1"/>
    <property type="molecule type" value="Genomic_DNA"/>
</dbReference>
<dbReference type="KEGG" id="hmo:HM1_2622"/>
<dbReference type="Proteomes" id="UP000008550">
    <property type="component" value="Chromosome"/>
</dbReference>
<organism evidence="2 3">
    <name type="scientific">Heliobacterium modesticaldum (strain ATCC 51547 / Ice1)</name>
    <dbReference type="NCBI Taxonomy" id="498761"/>
    <lineage>
        <taxon>Bacteria</taxon>
        <taxon>Bacillati</taxon>
        <taxon>Bacillota</taxon>
        <taxon>Clostridia</taxon>
        <taxon>Eubacteriales</taxon>
        <taxon>Heliobacteriaceae</taxon>
        <taxon>Heliomicrobium</taxon>
    </lineage>
</organism>
<protein>
    <submittedName>
        <fullName evidence="2">Uncharacterized protein</fullName>
    </submittedName>
</protein>
<dbReference type="InterPro" id="IPR008407">
    <property type="entry name" value="Brnchd-chn_aa_trnsp_AzlD"/>
</dbReference>
<gene>
    <name evidence="2" type="ORF">HM1_2622</name>
</gene>
<keyword evidence="1" id="KW-1133">Transmembrane helix</keyword>
<dbReference type="AlphaFoldDB" id="B0TBD8"/>
<evidence type="ECO:0000256" key="1">
    <source>
        <dbReference type="SAM" id="Phobius"/>
    </source>
</evidence>
<evidence type="ECO:0000313" key="3">
    <source>
        <dbReference type="Proteomes" id="UP000008550"/>
    </source>
</evidence>